<dbReference type="PROSITE" id="PS50011">
    <property type="entry name" value="PROTEIN_KINASE_DOM"/>
    <property type="match status" value="1"/>
</dbReference>
<evidence type="ECO:0000256" key="2">
    <source>
        <dbReference type="ARBA" id="ARBA00022840"/>
    </source>
</evidence>
<proteinExistence type="predicted"/>
<dbReference type="InterPro" id="IPR000719">
    <property type="entry name" value="Prot_kinase_dom"/>
</dbReference>
<dbReference type="GO" id="GO:0004672">
    <property type="term" value="F:protein kinase activity"/>
    <property type="evidence" value="ECO:0007669"/>
    <property type="project" value="InterPro"/>
</dbReference>
<feature type="coiled-coil region" evidence="3">
    <location>
        <begin position="15"/>
        <end position="49"/>
    </location>
</feature>
<evidence type="ECO:0000256" key="1">
    <source>
        <dbReference type="ARBA" id="ARBA00022741"/>
    </source>
</evidence>
<comment type="caution">
    <text evidence="7">The sequence shown here is derived from an EMBL/GenBank/DDBJ whole genome shotgun (WGS) entry which is preliminary data.</text>
</comment>
<organism evidence="7 8">
    <name type="scientific">Paramecium primaurelia</name>
    <dbReference type="NCBI Taxonomy" id="5886"/>
    <lineage>
        <taxon>Eukaryota</taxon>
        <taxon>Sar</taxon>
        <taxon>Alveolata</taxon>
        <taxon>Ciliophora</taxon>
        <taxon>Intramacronucleata</taxon>
        <taxon>Oligohymenophorea</taxon>
        <taxon>Peniculida</taxon>
        <taxon>Parameciidae</taxon>
        <taxon>Paramecium</taxon>
    </lineage>
</organism>
<dbReference type="PANTHER" id="PTHR24418">
    <property type="entry name" value="TYROSINE-PROTEIN KINASE"/>
    <property type="match status" value="1"/>
</dbReference>
<dbReference type="Pfam" id="PF00069">
    <property type="entry name" value="Pkinase"/>
    <property type="match status" value="1"/>
</dbReference>
<dbReference type="GO" id="GO:0005524">
    <property type="term" value="F:ATP binding"/>
    <property type="evidence" value="ECO:0007669"/>
    <property type="project" value="UniProtKB-KW"/>
</dbReference>
<dbReference type="EMBL" id="CAJJDM010000017">
    <property type="protein sequence ID" value="CAD8053137.1"/>
    <property type="molecule type" value="Genomic_DNA"/>
</dbReference>
<gene>
    <name evidence="6" type="ORF">PPRIM_AZ9-3.1.T0200176</name>
    <name evidence="7" type="ORF">PPRIM_AZ9-3.1.T0200177</name>
</gene>
<evidence type="ECO:0000259" key="5">
    <source>
        <dbReference type="PROSITE" id="PS50011"/>
    </source>
</evidence>
<feature type="domain" description="Protein kinase" evidence="5">
    <location>
        <begin position="212"/>
        <end position="288"/>
    </location>
</feature>
<sequence length="288" mass="34052">MNFVFVREIQSKNFNNKYQQNINSQQNTIQEDQTNLQYQQNQIVEIQRESIDIKNLEFKKKSSKQQQQGEYKGFDFSDDEDDNIMHNQSNEDEDDQSEKLPQQHIELQQTKIRAPLSNQNVQLQQQLLNDEGFLSWRQSNGQNQRIQSANSQSNNIFEQFDLNQIKKQILIDNPKQSNTFQIFDYFTKHGKSIYLYSKLLDVSEWMINHNQLQLETLIGTGSSCTVYKGYWRGGEVAIKTMKIQQLNENHIKEFRREISALVTIKRHQNLVQLLRISQKADELFIVIL</sequence>
<evidence type="ECO:0000313" key="7">
    <source>
        <dbReference type="EMBL" id="CAD8053137.1"/>
    </source>
</evidence>
<dbReference type="AlphaFoldDB" id="A0A8S1KEM3"/>
<feature type="region of interest" description="Disordered" evidence="4">
    <location>
        <begin position="59"/>
        <end position="100"/>
    </location>
</feature>
<dbReference type="EMBL" id="CAJJDM010000017">
    <property type="protein sequence ID" value="CAD8053135.1"/>
    <property type="molecule type" value="Genomic_DNA"/>
</dbReference>
<protein>
    <recommendedName>
        <fullName evidence="5">Protein kinase domain-containing protein</fullName>
    </recommendedName>
</protein>
<evidence type="ECO:0000256" key="4">
    <source>
        <dbReference type="SAM" id="MobiDB-lite"/>
    </source>
</evidence>
<keyword evidence="2" id="KW-0067">ATP-binding</keyword>
<keyword evidence="3" id="KW-0175">Coiled coil</keyword>
<keyword evidence="8" id="KW-1185">Reference proteome</keyword>
<evidence type="ECO:0000313" key="6">
    <source>
        <dbReference type="EMBL" id="CAD8053135.1"/>
    </source>
</evidence>
<reference evidence="7" key="1">
    <citation type="submission" date="2021-01" db="EMBL/GenBank/DDBJ databases">
        <authorList>
            <consortium name="Genoscope - CEA"/>
            <person name="William W."/>
        </authorList>
    </citation>
    <scope>NUCLEOTIDE SEQUENCE</scope>
</reference>
<keyword evidence="1" id="KW-0547">Nucleotide-binding</keyword>
<accession>A0A8S1KEM3</accession>
<dbReference type="Proteomes" id="UP000688137">
    <property type="component" value="Unassembled WGS sequence"/>
</dbReference>
<name>A0A8S1KEM3_PARPR</name>
<evidence type="ECO:0000313" key="8">
    <source>
        <dbReference type="Proteomes" id="UP000688137"/>
    </source>
</evidence>
<dbReference type="InterPro" id="IPR050198">
    <property type="entry name" value="Non-receptor_tyrosine_kinases"/>
</dbReference>
<evidence type="ECO:0000256" key="3">
    <source>
        <dbReference type="SAM" id="Coils"/>
    </source>
</evidence>